<evidence type="ECO:0000256" key="1">
    <source>
        <dbReference type="SAM" id="Phobius"/>
    </source>
</evidence>
<organism evidence="2 3">
    <name type="scientific">Dyella monticola</name>
    <dbReference type="NCBI Taxonomy" id="1927958"/>
    <lineage>
        <taxon>Bacteria</taxon>
        <taxon>Pseudomonadati</taxon>
        <taxon>Pseudomonadota</taxon>
        <taxon>Gammaproteobacteria</taxon>
        <taxon>Lysobacterales</taxon>
        <taxon>Rhodanobacteraceae</taxon>
        <taxon>Dyella</taxon>
    </lineage>
</organism>
<keyword evidence="1" id="KW-0472">Membrane</keyword>
<dbReference type="Proteomes" id="UP000254258">
    <property type="component" value="Unassembled WGS sequence"/>
</dbReference>
<proteinExistence type="predicted"/>
<evidence type="ECO:0000313" key="2">
    <source>
        <dbReference type="EMBL" id="RDS83695.1"/>
    </source>
</evidence>
<accession>A0A370X669</accession>
<dbReference type="RefSeq" id="WP_115494408.1">
    <property type="nucleotide sequence ID" value="NZ_QRBE01000002.1"/>
</dbReference>
<keyword evidence="1" id="KW-0812">Transmembrane</keyword>
<reference evidence="2 3" key="1">
    <citation type="submission" date="2018-07" db="EMBL/GenBank/DDBJ databases">
        <title>Dyella monticola sp. nov. and Dyella psychrodurans sp. nov. isolated from monsoon evergreen broad-leaved forest soil of Dinghu Mountain, China.</title>
        <authorList>
            <person name="Gao Z."/>
            <person name="Qiu L."/>
        </authorList>
    </citation>
    <scope>NUCLEOTIDE SEQUENCE [LARGE SCALE GENOMIC DNA]</scope>
    <source>
        <strain evidence="2 3">4G-K06</strain>
    </source>
</reference>
<protein>
    <submittedName>
        <fullName evidence="2">Uncharacterized protein</fullName>
    </submittedName>
</protein>
<feature type="transmembrane region" description="Helical" evidence="1">
    <location>
        <begin position="36"/>
        <end position="55"/>
    </location>
</feature>
<dbReference type="AlphaFoldDB" id="A0A370X669"/>
<keyword evidence="3" id="KW-1185">Reference proteome</keyword>
<feature type="transmembrane region" description="Helical" evidence="1">
    <location>
        <begin position="12"/>
        <end position="30"/>
    </location>
</feature>
<name>A0A370X669_9GAMM</name>
<sequence>MTFHFRSFWGMTFWFTCVMLLVALFVHGFIQRGDYHSAWTLGAGGMGVYAFLLYINIVTCSDLVITDDGVFRKLFGMCFLNIKWVDVKLITLNKMPKARFSDERTVVTICPRNPSSSYFLLRGRISVGSSIDGYAAFKRLMNGYIEKYQISVEIDDGIRITKGEFLE</sequence>
<comment type="caution">
    <text evidence="2">The sequence shown here is derived from an EMBL/GenBank/DDBJ whole genome shotgun (WGS) entry which is preliminary data.</text>
</comment>
<keyword evidence="1" id="KW-1133">Transmembrane helix</keyword>
<dbReference type="EMBL" id="QRBE01000002">
    <property type="protein sequence ID" value="RDS83695.1"/>
    <property type="molecule type" value="Genomic_DNA"/>
</dbReference>
<gene>
    <name evidence="2" type="ORF">DWU98_05055</name>
</gene>
<evidence type="ECO:0000313" key="3">
    <source>
        <dbReference type="Proteomes" id="UP000254258"/>
    </source>
</evidence>
<dbReference type="OrthoDB" id="9960087at2"/>